<evidence type="ECO:0000313" key="4">
    <source>
        <dbReference type="Proteomes" id="UP000076088"/>
    </source>
</evidence>
<proteinExistence type="predicted"/>
<dbReference type="RefSeq" id="WP_054731636.1">
    <property type="nucleotide sequence ID" value="NZ_CP009429.1"/>
</dbReference>
<evidence type="ECO:0000256" key="2">
    <source>
        <dbReference type="SAM" id="Phobius"/>
    </source>
</evidence>
<name>A0AAC9AXK4_SPHMC</name>
<feature type="compositionally biased region" description="Low complexity" evidence="1">
    <location>
        <begin position="97"/>
        <end position="113"/>
    </location>
</feature>
<dbReference type="KEGG" id="smaz:LH19_21060"/>
<protein>
    <submittedName>
        <fullName evidence="3">Uncharacterized protein</fullName>
    </submittedName>
</protein>
<reference evidence="3 4" key="2">
    <citation type="journal article" date="2016" name="Genome Announc.">
        <title>Complete Genome Sequence of Sphingopyxis macrogoltabida Strain 203N (NBRC 111659), a Polyethylene Glycol Degrader.</title>
        <authorList>
            <person name="Ohtsubo Y."/>
            <person name="Nonoyama S."/>
            <person name="Nagata Y."/>
            <person name="Numata M."/>
            <person name="Tsuchikane K."/>
            <person name="Hosoyama A."/>
            <person name="Yamazoe A."/>
            <person name="Tsuda M."/>
            <person name="Fujita N."/>
            <person name="Kawai F."/>
        </authorList>
    </citation>
    <scope>NUCLEOTIDE SEQUENCE [LARGE SCALE GENOMIC DNA]</scope>
    <source>
        <strain evidence="3 4">203N</strain>
    </source>
</reference>
<feature type="transmembrane region" description="Helical" evidence="2">
    <location>
        <begin position="20"/>
        <end position="41"/>
    </location>
</feature>
<feature type="transmembrane region" description="Helical" evidence="2">
    <location>
        <begin position="48"/>
        <end position="72"/>
    </location>
</feature>
<dbReference type="EMBL" id="CP013344">
    <property type="protein sequence ID" value="AMU91622.1"/>
    <property type="molecule type" value="Genomic_DNA"/>
</dbReference>
<keyword evidence="2" id="KW-1133">Transmembrane helix</keyword>
<gene>
    <name evidence="3" type="ORF">ATM17_21640</name>
</gene>
<keyword evidence="4" id="KW-1185">Reference proteome</keyword>
<reference evidence="4" key="1">
    <citation type="submission" date="2015-11" db="EMBL/GenBank/DDBJ databases">
        <title>Complete genome sequence of a polyethylene-glycol degrader Sphingopyxis macrogoltabida 203N (NBRC 111659).</title>
        <authorList>
            <person name="Yoshiyuki O."/>
            <person name="Shouta N."/>
            <person name="Nagata Y."/>
            <person name="Numata M."/>
            <person name="Tsuchikane K."/>
            <person name="Hosoyama A."/>
            <person name="Yamazoe A."/>
            <person name="Tsuda M."/>
            <person name="Fujita N."/>
            <person name="Kawai F."/>
        </authorList>
    </citation>
    <scope>NUCLEOTIDE SEQUENCE [LARGE SCALE GENOMIC DNA]</scope>
    <source>
        <strain evidence="4">203N</strain>
    </source>
</reference>
<evidence type="ECO:0000313" key="3">
    <source>
        <dbReference type="EMBL" id="AMU91622.1"/>
    </source>
</evidence>
<evidence type="ECO:0000256" key="1">
    <source>
        <dbReference type="SAM" id="MobiDB-lite"/>
    </source>
</evidence>
<keyword evidence="2" id="KW-0812">Transmembrane</keyword>
<dbReference type="AlphaFoldDB" id="A0AAC9AXK4"/>
<sequence length="113" mass="11081">MMILNALKGIGGEFELNRLVGAFGGIAYVIGANAFVAWSMAEGREFDIVAYCAAFPAGLAVIVGAIAGAVAWKDKGVASAKVIEQTGAVPAAPPAGPKASTGALSGEASGEAG</sequence>
<dbReference type="Proteomes" id="UP000076088">
    <property type="component" value="Chromosome"/>
</dbReference>
<accession>A0AAC9AXK4</accession>
<organism evidence="3 4">
    <name type="scientific">Sphingopyxis macrogoltabida</name>
    <name type="common">Sphingomonas macrogoltabidus</name>
    <dbReference type="NCBI Taxonomy" id="33050"/>
    <lineage>
        <taxon>Bacteria</taxon>
        <taxon>Pseudomonadati</taxon>
        <taxon>Pseudomonadota</taxon>
        <taxon>Alphaproteobacteria</taxon>
        <taxon>Sphingomonadales</taxon>
        <taxon>Sphingomonadaceae</taxon>
        <taxon>Sphingopyxis</taxon>
    </lineage>
</organism>
<feature type="region of interest" description="Disordered" evidence="1">
    <location>
        <begin position="89"/>
        <end position="113"/>
    </location>
</feature>
<keyword evidence="2" id="KW-0472">Membrane</keyword>